<gene>
    <name evidence="2" type="ORF">QJT80_12835</name>
</gene>
<organism evidence="2">
    <name type="scientific">Candidatus Thiocaldithrix dubininis</name>
    <dbReference type="NCBI Taxonomy" id="3080823"/>
    <lineage>
        <taxon>Bacteria</taxon>
        <taxon>Pseudomonadati</taxon>
        <taxon>Pseudomonadota</taxon>
        <taxon>Gammaproteobacteria</taxon>
        <taxon>Thiotrichales</taxon>
        <taxon>Thiotrichaceae</taxon>
        <taxon>Candidatus Thiocaldithrix</taxon>
    </lineage>
</organism>
<evidence type="ECO:0000313" key="2">
    <source>
        <dbReference type="EMBL" id="WGZ90359.1"/>
    </source>
</evidence>
<sequence length="121" mass="13798">MVNHFPTYLLNTLHVVDNAILTNEFGQLIGTSTQEDSRKESLATLTAALQRYTIKSLEHCNLGHSEYTHLLIQGGHYYLIPLSQQYTLGLALSQAIDDTYQLIQQVQQLFTEYQVQNTRLV</sequence>
<evidence type="ECO:0000259" key="1">
    <source>
        <dbReference type="Pfam" id="PF03259"/>
    </source>
</evidence>
<accession>A0AA95KDQ0</accession>
<dbReference type="SUPFAM" id="SSF103196">
    <property type="entry name" value="Roadblock/LC7 domain"/>
    <property type="match status" value="1"/>
</dbReference>
<proteinExistence type="predicted"/>
<protein>
    <submittedName>
        <fullName evidence="2">Roadblock/LC7 domain-containing protein</fullName>
    </submittedName>
</protein>
<feature type="domain" description="Roadblock/LAMTOR2" evidence="1">
    <location>
        <begin position="10"/>
        <end position="88"/>
    </location>
</feature>
<dbReference type="AlphaFoldDB" id="A0AA95KDQ0"/>
<dbReference type="KEGG" id="tdu:QJT80_12835"/>
<dbReference type="Proteomes" id="UP001300672">
    <property type="component" value="Chromosome"/>
</dbReference>
<reference evidence="2" key="2">
    <citation type="submission" date="2023-04" db="EMBL/GenBank/DDBJ databases">
        <authorList>
            <person name="Beletskiy A.V."/>
            <person name="Mardanov A.V."/>
            <person name="Ravin N.V."/>
        </authorList>
    </citation>
    <scope>NUCLEOTIDE SEQUENCE</scope>
    <source>
        <strain evidence="2">GKL-01</strain>
    </source>
</reference>
<dbReference type="InterPro" id="IPR004942">
    <property type="entry name" value="Roadblock/LAMTOR2_dom"/>
</dbReference>
<dbReference type="EMBL" id="CP124755">
    <property type="protein sequence ID" value="WGZ90359.1"/>
    <property type="molecule type" value="Genomic_DNA"/>
</dbReference>
<name>A0AA95KDQ0_9GAMM</name>
<reference evidence="2" key="1">
    <citation type="journal article" date="2023" name="Int. J. Mol. Sci.">
        <title>Metagenomics Revealed a New Genus 'Candidatus Thiocaldithrix dubininis' gen. nov., sp. nov. and a New Species 'Candidatus Thiothrix putei' sp. nov. in the Family Thiotrichaceae, Some Members of Which Have Traits of Both Na+- and H+-Motive Energetics.</title>
        <authorList>
            <person name="Ravin N.V."/>
            <person name="Muntyan M.S."/>
            <person name="Smolyakov D.D."/>
            <person name="Rudenko T.S."/>
            <person name="Beletsky A.V."/>
            <person name="Mardanov A.V."/>
            <person name="Grabovich M.Y."/>
        </authorList>
    </citation>
    <scope>NUCLEOTIDE SEQUENCE</scope>
    <source>
        <strain evidence="2">GKL-01</strain>
    </source>
</reference>
<dbReference type="Pfam" id="PF03259">
    <property type="entry name" value="Robl_LC7"/>
    <property type="match status" value="1"/>
</dbReference>